<name>A0AAD8GGB2_ACIOX</name>
<evidence type="ECO:0000313" key="2">
    <source>
        <dbReference type="Proteomes" id="UP001230051"/>
    </source>
</evidence>
<reference evidence="1" key="1">
    <citation type="submission" date="2022-02" db="EMBL/GenBank/DDBJ databases">
        <title>Atlantic sturgeon de novo genome assembly.</title>
        <authorList>
            <person name="Stock M."/>
            <person name="Klopp C."/>
            <person name="Guiguen Y."/>
            <person name="Cabau C."/>
            <person name="Parinello H."/>
            <person name="Santidrian Yebra-Pimentel E."/>
            <person name="Kuhl H."/>
            <person name="Dirks R.P."/>
            <person name="Guessner J."/>
            <person name="Wuertz S."/>
            <person name="Du K."/>
            <person name="Schartl M."/>
        </authorList>
    </citation>
    <scope>NUCLEOTIDE SEQUENCE</scope>
    <source>
        <strain evidence="1">STURGEONOMICS-FGT-2020</strain>
        <tissue evidence="1">Whole blood</tissue>
    </source>
</reference>
<evidence type="ECO:0000313" key="1">
    <source>
        <dbReference type="EMBL" id="KAK1173675.1"/>
    </source>
</evidence>
<accession>A0AAD8GGB2</accession>
<protein>
    <submittedName>
        <fullName evidence="1">Zinc finger BED domain-containing protein 1-like isoform X1</fullName>
    </submittedName>
</protein>
<gene>
    <name evidence="1" type="ORF">AOXY_G3846</name>
</gene>
<sequence>MPSEKLRDVDKAILEWIALDLQPFCAVERPSFRKILNLLSPGYKPPSRKTVSGTMLRNAYSGIVGTLKQDRMSTSHAVITFDLRTCTKNQKQMELKLANG</sequence>
<dbReference type="EMBL" id="JAGXEW010000003">
    <property type="protein sequence ID" value="KAK1173675.1"/>
    <property type="molecule type" value="Genomic_DNA"/>
</dbReference>
<dbReference type="SUPFAM" id="SSF140996">
    <property type="entry name" value="Hermes dimerisation domain"/>
    <property type="match status" value="1"/>
</dbReference>
<dbReference type="AlphaFoldDB" id="A0AAD8GGB2"/>
<organism evidence="1 2">
    <name type="scientific">Acipenser oxyrinchus oxyrinchus</name>
    <dbReference type="NCBI Taxonomy" id="40147"/>
    <lineage>
        <taxon>Eukaryota</taxon>
        <taxon>Metazoa</taxon>
        <taxon>Chordata</taxon>
        <taxon>Craniata</taxon>
        <taxon>Vertebrata</taxon>
        <taxon>Euteleostomi</taxon>
        <taxon>Actinopterygii</taxon>
        <taxon>Chondrostei</taxon>
        <taxon>Acipenseriformes</taxon>
        <taxon>Acipenseridae</taxon>
        <taxon>Acipenser</taxon>
    </lineage>
</organism>
<keyword evidence="2" id="KW-1185">Reference proteome</keyword>
<comment type="caution">
    <text evidence="1">The sequence shown here is derived from an EMBL/GenBank/DDBJ whole genome shotgun (WGS) entry which is preliminary data.</text>
</comment>
<dbReference type="Proteomes" id="UP001230051">
    <property type="component" value="Unassembled WGS sequence"/>
</dbReference>
<proteinExistence type="predicted"/>